<name>A0ABR1DGQ8_NECAM</name>
<evidence type="ECO:0000313" key="1">
    <source>
        <dbReference type="EMBL" id="KAK6749660.1"/>
    </source>
</evidence>
<sequence length="140" mass="15554">MLAGAPTLGSYKIGCDGSTGVGLASVCLERVWGIIILHLSNTLGFFRLFQVLLFKCSRQRKVLVTCKSRRKASFTFIRNSHHGRDTVSRKSEVLNIAHHHSSELQSCNLKVFSKKVCADHKVQERSYDGMGLATSLCMQP</sequence>
<protein>
    <submittedName>
        <fullName evidence="1">Uncharacterized protein</fullName>
    </submittedName>
</protein>
<comment type="caution">
    <text evidence="1">The sequence shown here is derived from an EMBL/GenBank/DDBJ whole genome shotgun (WGS) entry which is preliminary data.</text>
</comment>
<organism evidence="1 2">
    <name type="scientific">Necator americanus</name>
    <name type="common">Human hookworm</name>
    <dbReference type="NCBI Taxonomy" id="51031"/>
    <lineage>
        <taxon>Eukaryota</taxon>
        <taxon>Metazoa</taxon>
        <taxon>Ecdysozoa</taxon>
        <taxon>Nematoda</taxon>
        <taxon>Chromadorea</taxon>
        <taxon>Rhabditida</taxon>
        <taxon>Rhabditina</taxon>
        <taxon>Rhabditomorpha</taxon>
        <taxon>Strongyloidea</taxon>
        <taxon>Ancylostomatidae</taxon>
        <taxon>Bunostominae</taxon>
        <taxon>Necator</taxon>
    </lineage>
</organism>
<gene>
    <name evidence="1" type="primary">Necator_chrIV.g15254</name>
    <name evidence="1" type="ORF">RB195_001959</name>
</gene>
<accession>A0ABR1DGQ8</accession>
<dbReference type="Proteomes" id="UP001303046">
    <property type="component" value="Unassembled WGS sequence"/>
</dbReference>
<keyword evidence="2" id="KW-1185">Reference proteome</keyword>
<evidence type="ECO:0000313" key="2">
    <source>
        <dbReference type="Proteomes" id="UP001303046"/>
    </source>
</evidence>
<dbReference type="EMBL" id="JAVFWL010000004">
    <property type="protein sequence ID" value="KAK6749660.1"/>
    <property type="molecule type" value="Genomic_DNA"/>
</dbReference>
<proteinExistence type="predicted"/>
<reference evidence="1 2" key="1">
    <citation type="submission" date="2023-08" db="EMBL/GenBank/DDBJ databases">
        <title>A Necator americanus chromosomal reference genome.</title>
        <authorList>
            <person name="Ilik V."/>
            <person name="Petrzelkova K.J."/>
            <person name="Pardy F."/>
            <person name="Fuh T."/>
            <person name="Niatou-Singa F.S."/>
            <person name="Gouil Q."/>
            <person name="Baker L."/>
            <person name="Ritchie M.E."/>
            <person name="Jex A.R."/>
            <person name="Gazzola D."/>
            <person name="Li H."/>
            <person name="Toshio Fujiwara R."/>
            <person name="Zhan B."/>
            <person name="Aroian R.V."/>
            <person name="Pafco B."/>
            <person name="Schwarz E.M."/>
        </authorList>
    </citation>
    <scope>NUCLEOTIDE SEQUENCE [LARGE SCALE GENOMIC DNA]</scope>
    <source>
        <strain evidence="1 2">Aroian</strain>
        <tissue evidence="1">Whole animal</tissue>
    </source>
</reference>